<name>A0A8S1MR63_9CILI</name>
<feature type="transmembrane region" description="Helical" evidence="7">
    <location>
        <begin position="103"/>
        <end position="122"/>
    </location>
</feature>
<dbReference type="PANTHER" id="PTHR45624:SF12">
    <property type="entry name" value="MITOCHONDRIAL ORNITHINE TRANSPORTER 1"/>
    <property type="match status" value="1"/>
</dbReference>
<dbReference type="EMBL" id="CAJJDN010000041">
    <property type="protein sequence ID" value="CAD8080901.1"/>
    <property type="molecule type" value="Genomic_DNA"/>
</dbReference>
<keyword evidence="3" id="KW-0677">Repeat</keyword>
<dbReference type="GO" id="GO:0000064">
    <property type="term" value="F:L-ornithine transmembrane transporter activity"/>
    <property type="evidence" value="ECO:0007669"/>
    <property type="project" value="TreeGrafter"/>
</dbReference>
<organism evidence="8 9">
    <name type="scientific">Paramecium sonneborni</name>
    <dbReference type="NCBI Taxonomy" id="65129"/>
    <lineage>
        <taxon>Eukaryota</taxon>
        <taxon>Sar</taxon>
        <taxon>Alveolata</taxon>
        <taxon>Ciliophora</taxon>
        <taxon>Intramacronucleata</taxon>
        <taxon>Oligohymenophorea</taxon>
        <taxon>Peniculida</taxon>
        <taxon>Parameciidae</taxon>
        <taxon>Paramecium</taxon>
    </lineage>
</organism>
<reference evidence="8" key="1">
    <citation type="submission" date="2021-01" db="EMBL/GenBank/DDBJ databases">
        <authorList>
            <consortium name="Genoscope - CEA"/>
            <person name="William W."/>
        </authorList>
    </citation>
    <scope>NUCLEOTIDE SEQUENCE</scope>
</reference>
<dbReference type="GO" id="GO:1990575">
    <property type="term" value="P:mitochondrial L-ornithine transmembrane transport"/>
    <property type="evidence" value="ECO:0007669"/>
    <property type="project" value="TreeGrafter"/>
</dbReference>
<evidence type="ECO:0000256" key="7">
    <source>
        <dbReference type="SAM" id="Phobius"/>
    </source>
</evidence>
<sequence length="306" mass="35229">MSNFIKWTYENRLQISIDLAAGSVSGIANCISSHPLDTVKVRMQMSNDGVLSTFKNILKNEGTYGFYKGMSFPILSIPITNAIVFSVYEFWKSFFIGNSNKQLTYFQTAFCGSIAGSSAAFFSCPIELTKCKLQMQSNEKIYKNPIDCIKQIYKKEGFKSLFRGMYVTQQREILGYSAQFAMYELIKDFLCNLSQKSEPSTFNLLISGGLAGVSCWTIGYPQDTIKTILQCQKPTDQGNYKVKFYDGGFLDCLRKKIISIYIFYIYFYFKNQQYVIVFIDLIRQLVHYIIYQFIEISNMIDKINQK</sequence>
<evidence type="ECO:0000256" key="1">
    <source>
        <dbReference type="ARBA" id="ARBA00006375"/>
    </source>
</evidence>
<keyword evidence="5 6" id="KW-0812">Transmembrane</keyword>
<dbReference type="PANTHER" id="PTHR45624">
    <property type="entry name" value="MITOCHONDRIAL BASIC AMINO ACIDS TRANSPORTER-RELATED"/>
    <property type="match status" value="1"/>
</dbReference>
<gene>
    <name evidence="8" type="ORF">PSON_ATCC_30995.1.T0410111</name>
</gene>
<dbReference type="FunFam" id="1.50.40.10:FF:000180">
    <property type="entry name" value="Mitochondrial carrier protein, putative"/>
    <property type="match status" value="1"/>
</dbReference>
<keyword evidence="2 6" id="KW-0813">Transport</keyword>
<evidence type="ECO:0000256" key="3">
    <source>
        <dbReference type="ARBA" id="ARBA00022737"/>
    </source>
</evidence>
<evidence type="ECO:0000313" key="9">
    <source>
        <dbReference type="Proteomes" id="UP000692954"/>
    </source>
</evidence>
<evidence type="ECO:0000313" key="8">
    <source>
        <dbReference type="EMBL" id="CAD8080901.1"/>
    </source>
</evidence>
<dbReference type="OrthoDB" id="14252at2759"/>
<keyword evidence="5 7" id="KW-0472">Membrane</keyword>
<comment type="caution">
    <text evidence="8">The sequence shown here is derived from an EMBL/GenBank/DDBJ whole genome shotgun (WGS) entry which is preliminary data.</text>
</comment>
<dbReference type="InterPro" id="IPR050567">
    <property type="entry name" value="Mitochondrial_Carrier"/>
</dbReference>
<feature type="repeat" description="Solcar" evidence="5">
    <location>
        <begin position="13"/>
        <end position="94"/>
    </location>
</feature>
<evidence type="ECO:0000256" key="5">
    <source>
        <dbReference type="PROSITE-ProRule" id="PRU00282"/>
    </source>
</evidence>
<proteinExistence type="inferred from homology"/>
<keyword evidence="4 7" id="KW-1133">Transmembrane helix</keyword>
<dbReference type="InterPro" id="IPR018108">
    <property type="entry name" value="MCP_transmembrane"/>
</dbReference>
<dbReference type="Proteomes" id="UP000692954">
    <property type="component" value="Unassembled WGS sequence"/>
</dbReference>
<dbReference type="GO" id="GO:0016020">
    <property type="term" value="C:membrane"/>
    <property type="evidence" value="ECO:0007669"/>
    <property type="project" value="UniProtKB-UniRule"/>
</dbReference>
<feature type="transmembrane region" description="Helical" evidence="7">
    <location>
        <begin position="70"/>
        <end position="91"/>
    </location>
</feature>
<keyword evidence="9" id="KW-1185">Reference proteome</keyword>
<feature type="repeat" description="Solcar" evidence="5">
    <location>
        <begin position="103"/>
        <end position="189"/>
    </location>
</feature>
<evidence type="ECO:0008006" key="10">
    <source>
        <dbReference type="Google" id="ProtNLM"/>
    </source>
</evidence>
<comment type="similarity">
    <text evidence="1 6">Belongs to the mitochondrial carrier (TC 2.A.29) family.</text>
</comment>
<protein>
    <recommendedName>
        <fullName evidence="10">Mitochondrial carrier protein</fullName>
    </recommendedName>
</protein>
<evidence type="ECO:0000256" key="4">
    <source>
        <dbReference type="ARBA" id="ARBA00022989"/>
    </source>
</evidence>
<dbReference type="PROSITE" id="PS50920">
    <property type="entry name" value="SOLCAR"/>
    <property type="match status" value="2"/>
</dbReference>
<dbReference type="Pfam" id="PF00153">
    <property type="entry name" value="Mito_carr"/>
    <property type="match status" value="3"/>
</dbReference>
<evidence type="ECO:0000256" key="2">
    <source>
        <dbReference type="ARBA" id="ARBA00022448"/>
    </source>
</evidence>
<evidence type="ECO:0000256" key="6">
    <source>
        <dbReference type="RuleBase" id="RU000488"/>
    </source>
</evidence>
<dbReference type="AlphaFoldDB" id="A0A8S1MR63"/>
<accession>A0A8S1MR63</accession>